<gene>
    <name evidence="2" type="ORF">SSFG_03646</name>
</gene>
<sequence length="141" mass="15178">MLPSGGSGARGGLCHVHQSNRPQVRDAKLSRPLLRGSGCGLVHAARSDLDPTGEVFLLHSRWTVNVQVRRVLWSALRSCSQGCPPGRAQVSRVSPQHWGGRPQGLWITRLADGADGPTVVRRSLRPPTSKTPAKPARGNRS</sequence>
<proteinExistence type="predicted"/>
<dbReference type="AlphaFoldDB" id="D5ZR11"/>
<evidence type="ECO:0000313" key="3">
    <source>
        <dbReference type="Proteomes" id="UP000003824"/>
    </source>
</evidence>
<accession>D5ZR11</accession>
<protein>
    <submittedName>
        <fullName evidence="2">Predicted protein</fullName>
    </submittedName>
</protein>
<feature type="region of interest" description="Disordered" evidence="1">
    <location>
        <begin position="116"/>
        <end position="141"/>
    </location>
</feature>
<name>D5ZR11_STRV1</name>
<dbReference type="EMBL" id="DS999641">
    <property type="protein sequence ID" value="EFE68402.2"/>
    <property type="molecule type" value="Genomic_DNA"/>
</dbReference>
<evidence type="ECO:0000313" key="2">
    <source>
        <dbReference type="EMBL" id="EFE68402.2"/>
    </source>
</evidence>
<organism evidence="2 3">
    <name type="scientific">Streptomyces viridosporus (strain ATCC 14672 / DSM 40746 / JCM 4963 / KCTC 9882 / NRRL B-12104 / FH 1290)</name>
    <name type="common">Streptomyces ghanaensis</name>
    <dbReference type="NCBI Taxonomy" id="566461"/>
    <lineage>
        <taxon>Bacteria</taxon>
        <taxon>Bacillati</taxon>
        <taxon>Actinomycetota</taxon>
        <taxon>Actinomycetes</taxon>
        <taxon>Kitasatosporales</taxon>
        <taxon>Streptomycetaceae</taxon>
        <taxon>Streptomyces</taxon>
    </lineage>
</organism>
<dbReference type="Proteomes" id="UP000003824">
    <property type="component" value="Unassembled WGS sequence"/>
</dbReference>
<reference evidence="3" key="1">
    <citation type="submission" date="2008-12" db="EMBL/GenBank/DDBJ databases">
        <title>Annotation of Streptomyces ghanaensis ATCC 14672.</title>
        <authorList>
            <consortium name="The Broad Institute Genome Sequencing Platform"/>
            <consortium name="Broad Institute Microbial Sequencing Center"/>
            <person name="Fischbach M."/>
            <person name="Ward D."/>
            <person name="Young S."/>
            <person name="Kodira C.D."/>
            <person name="Zeng Q."/>
            <person name="Koehrsen M."/>
            <person name="Godfrey P."/>
            <person name="Alvarado L."/>
            <person name="Berlin A.M."/>
            <person name="Borenstein D."/>
            <person name="Chen Z."/>
            <person name="Engels R."/>
            <person name="Freedman E."/>
            <person name="Gellesch M."/>
            <person name="Goldberg J."/>
            <person name="Griggs A."/>
            <person name="Gujja S."/>
            <person name="Heiman D.I."/>
            <person name="Hepburn T.A."/>
            <person name="Howarth C."/>
            <person name="Jen D."/>
            <person name="Larson L."/>
            <person name="Lewis B."/>
            <person name="Mehta T."/>
            <person name="Park D."/>
            <person name="Pearson M."/>
            <person name="Roberts A."/>
            <person name="Saif S."/>
            <person name="Shea T.D."/>
            <person name="Shenoy N."/>
            <person name="Sisk P."/>
            <person name="Stolte C."/>
            <person name="Sykes S.N."/>
            <person name="Walk T."/>
            <person name="White J."/>
            <person name="Yandava C."/>
            <person name="Straight P."/>
            <person name="Clardy J."/>
            <person name="Hung D."/>
            <person name="Kolter R."/>
            <person name="Mekalanos J."/>
            <person name="Walker S."/>
            <person name="Walsh C.T."/>
            <person name="Wieland B.L.C."/>
            <person name="Ilzarbe M."/>
            <person name="Galagan J."/>
            <person name="Nusbaum C."/>
            <person name="Birren B."/>
        </authorList>
    </citation>
    <scope>NUCLEOTIDE SEQUENCE [LARGE SCALE GENOMIC DNA]</scope>
    <source>
        <strain evidence="3">ATCC 14672 / DSM 40746 / JCM 4963 / KCTC 9882 / NRRL B-12104 / FH 1290</strain>
    </source>
</reference>
<evidence type="ECO:0000256" key="1">
    <source>
        <dbReference type="SAM" id="MobiDB-lite"/>
    </source>
</evidence>